<evidence type="ECO:0000313" key="1">
    <source>
        <dbReference type="EMBL" id="MBW4542930.1"/>
    </source>
</evidence>
<evidence type="ECO:0000313" key="2">
    <source>
        <dbReference type="Proteomes" id="UP000753908"/>
    </source>
</evidence>
<name>A0A951PFP5_9CYAN</name>
<dbReference type="Proteomes" id="UP000753908">
    <property type="component" value="Unassembled WGS sequence"/>
</dbReference>
<reference evidence="1" key="1">
    <citation type="submission" date="2021-05" db="EMBL/GenBank/DDBJ databases">
        <authorList>
            <person name="Pietrasiak N."/>
            <person name="Ward R."/>
            <person name="Stajich J.E."/>
            <person name="Kurbessoian T."/>
        </authorList>
    </citation>
    <scope>NUCLEOTIDE SEQUENCE</scope>
    <source>
        <strain evidence="1">CPER-KK1</strain>
    </source>
</reference>
<dbReference type="EMBL" id="JAHHIF010000001">
    <property type="protein sequence ID" value="MBW4542930.1"/>
    <property type="molecule type" value="Genomic_DNA"/>
</dbReference>
<reference evidence="1" key="2">
    <citation type="journal article" date="2022" name="Microbiol. Resour. Announc.">
        <title>Metagenome Sequencing to Explore Phylogenomics of Terrestrial Cyanobacteria.</title>
        <authorList>
            <person name="Ward R.D."/>
            <person name="Stajich J.E."/>
            <person name="Johansen J.R."/>
            <person name="Huntemann M."/>
            <person name="Clum A."/>
            <person name="Foster B."/>
            <person name="Foster B."/>
            <person name="Roux S."/>
            <person name="Palaniappan K."/>
            <person name="Varghese N."/>
            <person name="Mukherjee S."/>
            <person name="Reddy T.B.K."/>
            <person name="Daum C."/>
            <person name="Copeland A."/>
            <person name="Chen I.A."/>
            <person name="Ivanova N.N."/>
            <person name="Kyrpides N.C."/>
            <person name="Shapiro N."/>
            <person name="Eloe-Fadrosh E.A."/>
            <person name="Pietrasiak N."/>
        </authorList>
    </citation>
    <scope>NUCLEOTIDE SEQUENCE</scope>
    <source>
        <strain evidence="1">CPER-KK1</strain>
    </source>
</reference>
<protein>
    <submittedName>
        <fullName evidence="1">Uncharacterized protein</fullName>
    </submittedName>
</protein>
<dbReference type="AlphaFoldDB" id="A0A951PFP5"/>
<accession>A0A951PFP5</accession>
<gene>
    <name evidence="1" type="ORF">KME25_00555</name>
</gene>
<proteinExistence type="predicted"/>
<organism evidence="1 2">
    <name type="scientific">Symplocastrum torsivum CPER-KK1</name>
    <dbReference type="NCBI Taxonomy" id="450513"/>
    <lineage>
        <taxon>Bacteria</taxon>
        <taxon>Bacillati</taxon>
        <taxon>Cyanobacteriota</taxon>
        <taxon>Cyanophyceae</taxon>
        <taxon>Oscillatoriophycideae</taxon>
        <taxon>Oscillatoriales</taxon>
        <taxon>Microcoleaceae</taxon>
        <taxon>Symplocastrum</taxon>
    </lineage>
</organism>
<comment type="caution">
    <text evidence="1">The sequence shown here is derived from an EMBL/GenBank/DDBJ whole genome shotgun (WGS) entry which is preliminary data.</text>
</comment>
<sequence length="94" mass="10536">MGLVIYFLHSFMVSQAFLTVDDQPITLARALPYLQTAGKLKPFIADVVRQYVIEQELQTRQDLDINPALIETEEVASLPTRSLAKVDGCLQTEV</sequence>